<dbReference type="EMBL" id="NHYE01005451">
    <property type="protein sequence ID" value="PPQ72554.1"/>
    <property type="molecule type" value="Genomic_DNA"/>
</dbReference>
<accession>A0A409W1Z0</accession>
<protein>
    <submittedName>
        <fullName evidence="3">Uncharacterized protein</fullName>
    </submittedName>
</protein>
<proteinExistence type="predicted"/>
<reference evidence="3 4" key="1">
    <citation type="journal article" date="2018" name="Evol. Lett.">
        <title>Horizontal gene cluster transfer increased hallucinogenic mushroom diversity.</title>
        <authorList>
            <person name="Reynolds H.T."/>
            <person name="Vijayakumar V."/>
            <person name="Gluck-Thaler E."/>
            <person name="Korotkin H.B."/>
            <person name="Matheny P.B."/>
            <person name="Slot J.C."/>
        </authorList>
    </citation>
    <scope>NUCLEOTIDE SEQUENCE [LARGE SCALE GENOMIC DNA]</scope>
    <source>
        <strain evidence="3 4">SRW20</strain>
    </source>
</reference>
<feature type="compositionally biased region" description="Acidic residues" evidence="1">
    <location>
        <begin position="364"/>
        <end position="374"/>
    </location>
</feature>
<keyword evidence="4" id="KW-1185">Reference proteome</keyword>
<feature type="compositionally biased region" description="Polar residues" evidence="1">
    <location>
        <begin position="182"/>
        <end position="202"/>
    </location>
</feature>
<feature type="region of interest" description="Disordered" evidence="1">
    <location>
        <begin position="360"/>
        <end position="475"/>
    </location>
</feature>
<name>A0A409W1Z0_9AGAR</name>
<dbReference type="InParanoid" id="A0A409W1Z0"/>
<organism evidence="3 4">
    <name type="scientific">Gymnopilus dilepis</name>
    <dbReference type="NCBI Taxonomy" id="231916"/>
    <lineage>
        <taxon>Eukaryota</taxon>
        <taxon>Fungi</taxon>
        <taxon>Dikarya</taxon>
        <taxon>Basidiomycota</taxon>
        <taxon>Agaricomycotina</taxon>
        <taxon>Agaricomycetes</taxon>
        <taxon>Agaricomycetidae</taxon>
        <taxon>Agaricales</taxon>
        <taxon>Agaricineae</taxon>
        <taxon>Hymenogastraceae</taxon>
        <taxon>Gymnopilus</taxon>
    </lineage>
</organism>
<feature type="compositionally biased region" description="Basic and acidic residues" evidence="1">
    <location>
        <begin position="465"/>
        <end position="475"/>
    </location>
</feature>
<feature type="compositionally biased region" description="Low complexity" evidence="1">
    <location>
        <begin position="103"/>
        <end position="117"/>
    </location>
</feature>
<feature type="compositionally biased region" description="Basic residues" evidence="1">
    <location>
        <begin position="51"/>
        <end position="60"/>
    </location>
</feature>
<feature type="compositionally biased region" description="Polar residues" evidence="1">
    <location>
        <begin position="61"/>
        <end position="81"/>
    </location>
</feature>
<feature type="compositionally biased region" description="Low complexity" evidence="1">
    <location>
        <begin position="386"/>
        <end position="395"/>
    </location>
</feature>
<feature type="compositionally biased region" description="Basic residues" evidence="1">
    <location>
        <begin position="118"/>
        <end position="128"/>
    </location>
</feature>
<keyword evidence="2" id="KW-0472">Membrane</keyword>
<feature type="region of interest" description="Disordered" evidence="1">
    <location>
        <begin position="35"/>
        <end position="141"/>
    </location>
</feature>
<feature type="transmembrane region" description="Helical" evidence="2">
    <location>
        <begin position="290"/>
        <end position="312"/>
    </location>
</feature>
<dbReference type="OrthoDB" id="2564465at2759"/>
<feature type="compositionally biased region" description="Basic and acidic residues" evidence="1">
    <location>
        <begin position="413"/>
        <end position="449"/>
    </location>
</feature>
<evidence type="ECO:0000256" key="2">
    <source>
        <dbReference type="SAM" id="Phobius"/>
    </source>
</evidence>
<evidence type="ECO:0000313" key="4">
    <source>
        <dbReference type="Proteomes" id="UP000284706"/>
    </source>
</evidence>
<sequence>MGSAQSYISPETAVTALVIAGAIGLGYTQFGTTATSTAAVSPQEGQDTTSKKGKKKKKPKATNTSGDISETASVSKSLSQTPQPPSSRVVEFPKLVPGQFEPSASAAADADPSAASSKSKKGKKKSKGKTSPAAELDPSQTVSAGIDYLSEADIKAAAPAGKNKRQKTPTQQGTYAAAAAAPSSQLKRPTHQSTTSIDTDGSWTRVGSHKRGRTATDADSSALSVEADPSTSDAGLTPSVTGESSPAIERRPSTSTEDESFLLNVSTRDEGENRKTLAEKLLPKPRKTAFYWQLTIFNSYIFFVVSINSLYITSLSYHTSMLESSDFPPTLSRVMRVQPLPNEKPAAGFSWGDYEDVRVATDGGENDADGEDDGWGVVTSKRSRRSQPSSSSVQSHVTKAPETLTKRQRQNAQRRENEKAAKAEAEADRLARLEKHKREVEKAKMHEQYSSKSGGKLTSGGMKATVDERGKLVWE</sequence>
<feature type="region of interest" description="Disordered" evidence="1">
    <location>
        <begin position="158"/>
        <end position="269"/>
    </location>
</feature>
<keyword evidence="2" id="KW-1133">Transmembrane helix</keyword>
<feature type="compositionally biased region" description="Polar residues" evidence="1">
    <location>
        <begin position="217"/>
        <end position="244"/>
    </location>
</feature>
<comment type="caution">
    <text evidence="3">The sequence shown here is derived from an EMBL/GenBank/DDBJ whole genome shotgun (WGS) entry which is preliminary data.</text>
</comment>
<evidence type="ECO:0000256" key="1">
    <source>
        <dbReference type="SAM" id="MobiDB-lite"/>
    </source>
</evidence>
<gene>
    <name evidence="3" type="ORF">CVT26_003951</name>
</gene>
<feature type="compositionally biased region" description="Low complexity" evidence="1">
    <location>
        <begin position="450"/>
        <end position="463"/>
    </location>
</feature>
<keyword evidence="2" id="KW-0812">Transmembrane</keyword>
<feature type="compositionally biased region" description="Polar residues" evidence="1">
    <location>
        <begin position="35"/>
        <end position="48"/>
    </location>
</feature>
<dbReference type="Proteomes" id="UP000284706">
    <property type="component" value="Unassembled WGS sequence"/>
</dbReference>
<evidence type="ECO:0000313" key="3">
    <source>
        <dbReference type="EMBL" id="PPQ72554.1"/>
    </source>
</evidence>
<dbReference type="AlphaFoldDB" id="A0A409W1Z0"/>